<evidence type="ECO:0000313" key="1">
    <source>
        <dbReference type="EMBL" id="ETW78261.1"/>
    </source>
</evidence>
<accession>W4JZH1</accession>
<dbReference type="InterPro" id="IPR036291">
    <property type="entry name" value="NAD(P)-bd_dom_sf"/>
</dbReference>
<dbReference type="SUPFAM" id="SSF50129">
    <property type="entry name" value="GroES-like"/>
    <property type="match status" value="1"/>
</dbReference>
<dbReference type="EMBL" id="KI925462">
    <property type="protein sequence ID" value="ETW78261.1"/>
    <property type="molecule type" value="Genomic_DNA"/>
</dbReference>
<dbReference type="InParanoid" id="W4JZH1"/>
<organism evidence="1 2">
    <name type="scientific">Heterobasidion irregulare (strain TC 32-1)</name>
    <dbReference type="NCBI Taxonomy" id="747525"/>
    <lineage>
        <taxon>Eukaryota</taxon>
        <taxon>Fungi</taxon>
        <taxon>Dikarya</taxon>
        <taxon>Basidiomycota</taxon>
        <taxon>Agaricomycotina</taxon>
        <taxon>Agaricomycetes</taxon>
        <taxon>Russulales</taxon>
        <taxon>Bondarzewiaceae</taxon>
        <taxon>Heterobasidion</taxon>
        <taxon>Heterobasidion annosum species complex</taxon>
    </lineage>
</organism>
<dbReference type="HOGENOM" id="CLU_026673_16_5_1"/>
<gene>
    <name evidence="1" type="primary">qor2</name>
    <name evidence="1" type="ORF">HETIRDRAFT_181092</name>
</gene>
<dbReference type="Gene3D" id="3.40.50.720">
    <property type="entry name" value="NAD(P)-binding Rossmann-like Domain"/>
    <property type="match status" value="1"/>
</dbReference>
<dbReference type="PANTHER" id="PTHR45348">
    <property type="entry name" value="HYPOTHETICAL OXIDOREDUCTASE (EUROFUNG)"/>
    <property type="match status" value="1"/>
</dbReference>
<name>W4JZH1_HETIT</name>
<dbReference type="InterPro" id="IPR011032">
    <property type="entry name" value="GroES-like_sf"/>
</dbReference>
<sequence>MAANNHSAIGLIGSSIASQLASFSRPTPRPGPGQVLAKTLLVGHTPLSQWQVDFRLFVGEEDHVLGGNVVGEILEVGAGVREELRVGSIIMGFQFALPDERPNQELVLVNQHNACLVPGNISLHEAATVPDNFVTAYHSLITELGVPLPLSFPSPAAPPNPGLCILIWGGASTSGMFAIQASPSPFDHGHRCQILRAAGYTNILSVSSARHFPLLASFGASATYDYASPDIARTLSALDIDVALDCVGDEATTVRPIAAVVKRGARVGVLLPVRRGGYGSTEGVTMDIDVPFADGVRVAGIRTHFYQRNEDMKNLLQPKIMNQMVALGLVKPVPFRVMEGGSILERTEKMLEEYRRGNVRGEKILVDWRA</sequence>
<dbReference type="SUPFAM" id="SSF51735">
    <property type="entry name" value="NAD(P)-binding Rossmann-fold domains"/>
    <property type="match status" value="1"/>
</dbReference>
<dbReference type="RefSeq" id="XP_009550247.1">
    <property type="nucleotide sequence ID" value="XM_009551952.1"/>
</dbReference>
<dbReference type="PANTHER" id="PTHR45348:SF3">
    <property type="entry name" value="ENOYL REDUCTASE (ER) DOMAIN-CONTAINING PROTEIN"/>
    <property type="match status" value="1"/>
</dbReference>
<evidence type="ECO:0000313" key="2">
    <source>
        <dbReference type="Proteomes" id="UP000030671"/>
    </source>
</evidence>
<dbReference type="Proteomes" id="UP000030671">
    <property type="component" value="Unassembled WGS sequence"/>
</dbReference>
<protein>
    <submittedName>
        <fullName evidence="1">Quinone oxidoreductase 2</fullName>
    </submittedName>
</protein>
<dbReference type="GO" id="GO:0016651">
    <property type="term" value="F:oxidoreductase activity, acting on NAD(P)H"/>
    <property type="evidence" value="ECO:0007669"/>
    <property type="project" value="InterPro"/>
</dbReference>
<keyword evidence="2" id="KW-1185">Reference proteome</keyword>
<dbReference type="OrthoDB" id="9992527at2759"/>
<dbReference type="CDD" id="cd08249">
    <property type="entry name" value="enoyl_reductase_like"/>
    <property type="match status" value="1"/>
</dbReference>
<dbReference type="InterPro" id="IPR047122">
    <property type="entry name" value="Trans-enoyl_RdTase-like"/>
</dbReference>
<proteinExistence type="predicted"/>
<dbReference type="eggNOG" id="KOG1198">
    <property type="taxonomic scope" value="Eukaryota"/>
</dbReference>
<dbReference type="KEGG" id="hir:HETIRDRAFT_181092"/>
<dbReference type="AlphaFoldDB" id="W4JZH1"/>
<dbReference type="Gene3D" id="3.90.180.10">
    <property type="entry name" value="Medium-chain alcohol dehydrogenases, catalytic domain"/>
    <property type="match status" value="1"/>
</dbReference>
<reference evidence="1 2" key="1">
    <citation type="journal article" date="2012" name="New Phytol.">
        <title>Insight into trade-off between wood decay and parasitism from the genome of a fungal forest pathogen.</title>
        <authorList>
            <person name="Olson A."/>
            <person name="Aerts A."/>
            <person name="Asiegbu F."/>
            <person name="Belbahri L."/>
            <person name="Bouzid O."/>
            <person name="Broberg A."/>
            <person name="Canback B."/>
            <person name="Coutinho P.M."/>
            <person name="Cullen D."/>
            <person name="Dalman K."/>
            <person name="Deflorio G."/>
            <person name="van Diepen L.T."/>
            <person name="Dunand C."/>
            <person name="Duplessis S."/>
            <person name="Durling M."/>
            <person name="Gonthier P."/>
            <person name="Grimwood J."/>
            <person name="Fossdal C.G."/>
            <person name="Hansson D."/>
            <person name="Henrissat B."/>
            <person name="Hietala A."/>
            <person name="Himmelstrand K."/>
            <person name="Hoffmeister D."/>
            <person name="Hogberg N."/>
            <person name="James T.Y."/>
            <person name="Karlsson M."/>
            <person name="Kohler A."/>
            <person name="Kues U."/>
            <person name="Lee Y.H."/>
            <person name="Lin Y.C."/>
            <person name="Lind M."/>
            <person name="Lindquist E."/>
            <person name="Lombard V."/>
            <person name="Lucas S."/>
            <person name="Lunden K."/>
            <person name="Morin E."/>
            <person name="Murat C."/>
            <person name="Park J."/>
            <person name="Raffaello T."/>
            <person name="Rouze P."/>
            <person name="Salamov A."/>
            <person name="Schmutz J."/>
            <person name="Solheim H."/>
            <person name="Stahlberg J."/>
            <person name="Velez H."/>
            <person name="de Vries R.P."/>
            <person name="Wiebenga A."/>
            <person name="Woodward S."/>
            <person name="Yakovlev I."/>
            <person name="Garbelotto M."/>
            <person name="Martin F."/>
            <person name="Grigoriev I.V."/>
            <person name="Stenlid J."/>
        </authorList>
    </citation>
    <scope>NUCLEOTIDE SEQUENCE [LARGE SCALE GENOMIC DNA]</scope>
    <source>
        <strain evidence="1 2">TC 32-1</strain>
    </source>
</reference>
<dbReference type="GeneID" id="20668566"/>